<dbReference type="AlphaFoldDB" id="A0AAD4W7E1"/>
<gene>
    <name evidence="2" type="ORF">L3X38_017494</name>
</gene>
<feature type="region of interest" description="Disordered" evidence="1">
    <location>
        <begin position="68"/>
        <end position="95"/>
    </location>
</feature>
<dbReference type="Proteomes" id="UP001054821">
    <property type="component" value="Chromosome 3"/>
</dbReference>
<evidence type="ECO:0000256" key="1">
    <source>
        <dbReference type="SAM" id="MobiDB-lite"/>
    </source>
</evidence>
<sequence>MEVASEQLHCKGVPQAGGGLGPKGSAQDPVLGPTRSGKPIGRSGPSYCLRANDINADTSALRQCCKKPTATSNMTSPRGSDPKISSNPTAGHFFS</sequence>
<proteinExistence type="predicted"/>
<comment type="caution">
    <text evidence="2">The sequence shown here is derived from an EMBL/GenBank/DDBJ whole genome shotgun (WGS) entry which is preliminary data.</text>
</comment>
<keyword evidence="3" id="KW-1185">Reference proteome</keyword>
<accession>A0AAD4W7E1</accession>
<organism evidence="2 3">
    <name type="scientific">Prunus dulcis</name>
    <name type="common">Almond</name>
    <name type="synonym">Amygdalus dulcis</name>
    <dbReference type="NCBI Taxonomy" id="3755"/>
    <lineage>
        <taxon>Eukaryota</taxon>
        <taxon>Viridiplantae</taxon>
        <taxon>Streptophyta</taxon>
        <taxon>Embryophyta</taxon>
        <taxon>Tracheophyta</taxon>
        <taxon>Spermatophyta</taxon>
        <taxon>Magnoliopsida</taxon>
        <taxon>eudicotyledons</taxon>
        <taxon>Gunneridae</taxon>
        <taxon>Pentapetalae</taxon>
        <taxon>rosids</taxon>
        <taxon>fabids</taxon>
        <taxon>Rosales</taxon>
        <taxon>Rosaceae</taxon>
        <taxon>Amygdaloideae</taxon>
        <taxon>Amygdaleae</taxon>
        <taxon>Prunus</taxon>
    </lineage>
</organism>
<evidence type="ECO:0000313" key="3">
    <source>
        <dbReference type="Proteomes" id="UP001054821"/>
    </source>
</evidence>
<name>A0AAD4W7E1_PRUDU</name>
<feature type="compositionally biased region" description="Polar residues" evidence="1">
    <location>
        <begin position="69"/>
        <end position="89"/>
    </location>
</feature>
<reference evidence="2 3" key="1">
    <citation type="journal article" date="2022" name="G3 (Bethesda)">
        <title>Whole-genome sequence and methylome profiling of the almond [Prunus dulcis (Mill.) D.A. Webb] cultivar 'Nonpareil'.</title>
        <authorList>
            <person name="D'Amico-Willman K.M."/>
            <person name="Ouma W.Z."/>
            <person name="Meulia T."/>
            <person name="Sideli G.M."/>
            <person name="Gradziel T.M."/>
            <person name="Fresnedo-Ramirez J."/>
        </authorList>
    </citation>
    <scope>NUCLEOTIDE SEQUENCE [LARGE SCALE GENOMIC DNA]</scope>
    <source>
        <strain evidence="2">Clone GOH B32 T37-40</strain>
    </source>
</reference>
<protein>
    <submittedName>
        <fullName evidence="2">Uncharacterized protein</fullName>
    </submittedName>
</protein>
<dbReference type="EMBL" id="JAJFAZ020000003">
    <property type="protein sequence ID" value="KAI5338223.1"/>
    <property type="molecule type" value="Genomic_DNA"/>
</dbReference>
<evidence type="ECO:0000313" key="2">
    <source>
        <dbReference type="EMBL" id="KAI5338223.1"/>
    </source>
</evidence>
<feature type="region of interest" description="Disordered" evidence="1">
    <location>
        <begin position="1"/>
        <end position="45"/>
    </location>
</feature>